<dbReference type="AlphaFoldDB" id="A0A6A4TU23"/>
<dbReference type="PANTHER" id="PTHR10824:SF17">
    <property type="entry name" value="ACYL-COENZYME A THIOESTERASE 6"/>
    <property type="match status" value="1"/>
</dbReference>
<organism evidence="3 4">
    <name type="scientific">Scophthalmus maximus</name>
    <name type="common">Turbot</name>
    <name type="synonym">Psetta maxima</name>
    <dbReference type="NCBI Taxonomy" id="52904"/>
    <lineage>
        <taxon>Eukaryota</taxon>
        <taxon>Metazoa</taxon>
        <taxon>Chordata</taxon>
        <taxon>Craniata</taxon>
        <taxon>Vertebrata</taxon>
        <taxon>Euteleostomi</taxon>
        <taxon>Actinopterygii</taxon>
        <taxon>Neopterygii</taxon>
        <taxon>Teleostei</taxon>
        <taxon>Neoteleostei</taxon>
        <taxon>Acanthomorphata</taxon>
        <taxon>Carangaria</taxon>
        <taxon>Pleuronectiformes</taxon>
        <taxon>Pleuronectoidei</taxon>
        <taxon>Scophthalmidae</taxon>
        <taxon>Scophthalmus</taxon>
    </lineage>
</organism>
<feature type="domain" description="Acyl-CoA thioester hydrolase/bile acid-CoA amino acid N-acetyltransferase" evidence="1">
    <location>
        <begin position="521"/>
        <end position="646"/>
    </location>
</feature>
<dbReference type="InterPro" id="IPR014940">
    <property type="entry name" value="BAAT_C"/>
</dbReference>
<evidence type="ECO:0000259" key="1">
    <source>
        <dbReference type="Pfam" id="PF04775"/>
    </source>
</evidence>
<dbReference type="InterPro" id="IPR042490">
    <property type="entry name" value="Thio_Ohase/BAAT_N"/>
</dbReference>
<dbReference type="Pfam" id="PF04775">
    <property type="entry name" value="Bile_Hydr_Trans"/>
    <property type="match status" value="1"/>
</dbReference>
<dbReference type="InterPro" id="IPR006862">
    <property type="entry name" value="Thio_Ohase/aa_AcTrfase"/>
</dbReference>
<dbReference type="Gene3D" id="2.60.40.2240">
    <property type="entry name" value="Acyl-CoA thioester hydrolase/BAAT N-terminal domain"/>
    <property type="match status" value="1"/>
</dbReference>
<dbReference type="GO" id="GO:0006637">
    <property type="term" value="P:acyl-CoA metabolic process"/>
    <property type="evidence" value="ECO:0007669"/>
    <property type="project" value="TreeGrafter"/>
</dbReference>
<dbReference type="SUPFAM" id="SSF55753">
    <property type="entry name" value="Actin depolymerizing proteins"/>
    <property type="match status" value="2"/>
</dbReference>
<dbReference type="FunFam" id="3.40.50.1820:FF:000024">
    <property type="entry name" value="acyl-coenzyme A thioesterase 4"/>
    <property type="match status" value="1"/>
</dbReference>
<dbReference type="GO" id="GO:0007010">
    <property type="term" value="P:cytoskeleton organization"/>
    <property type="evidence" value="ECO:0007669"/>
    <property type="project" value="InterPro"/>
</dbReference>
<gene>
    <name evidence="3" type="ORF">F2P81_000337</name>
</gene>
<proteinExistence type="predicted"/>
<dbReference type="CDD" id="cd11288">
    <property type="entry name" value="gelsolin_S5_like"/>
    <property type="match status" value="1"/>
</dbReference>
<dbReference type="Proteomes" id="UP000438429">
    <property type="component" value="Unassembled WGS sequence"/>
</dbReference>
<reference evidence="3 4" key="1">
    <citation type="submission" date="2019-06" db="EMBL/GenBank/DDBJ databases">
        <title>Draft genomes of female and male turbot (Scophthalmus maximus).</title>
        <authorList>
            <person name="Xu H."/>
            <person name="Xu X.-W."/>
            <person name="Shao C."/>
            <person name="Chen S."/>
        </authorList>
    </citation>
    <scope>NUCLEOTIDE SEQUENCE [LARGE SCALE GENOMIC DNA]</scope>
    <source>
        <strain evidence="3">Ysfricsl-2016a</strain>
        <tissue evidence="3">Blood</tissue>
    </source>
</reference>
<dbReference type="InterPro" id="IPR007122">
    <property type="entry name" value="Villin/Gelsolin"/>
</dbReference>
<dbReference type="EMBL" id="VEVO01000001">
    <property type="protein sequence ID" value="KAF0046704.1"/>
    <property type="molecule type" value="Genomic_DNA"/>
</dbReference>
<dbReference type="SUPFAM" id="SSF47050">
    <property type="entry name" value="VHP, Villin headpiece domain"/>
    <property type="match status" value="1"/>
</dbReference>
<name>A0A6A4TU23_SCOMX</name>
<dbReference type="InterPro" id="IPR029006">
    <property type="entry name" value="ADF-H/Gelsolin-like_dom_sf"/>
</dbReference>
<dbReference type="Gene3D" id="3.40.50.1820">
    <property type="entry name" value="alpha/beta hydrolase"/>
    <property type="match status" value="1"/>
</dbReference>
<evidence type="ECO:0000313" key="4">
    <source>
        <dbReference type="Proteomes" id="UP000438429"/>
    </source>
</evidence>
<dbReference type="SUPFAM" id="SSF53474">
    <property type="entry name" value="alpha/beta-Hydrolases"/>
    <property type="match status" value="1"/>
</dbReference>
<sequence>MLPALQSSVATILDGVNVGRGYGPVEAEDRMRTQELGTASVDVWHILEFDYSRLPRQSIGQFHEGDAYVVKWKYVVSTSGEWRLYCVRGEAPVEGHLLEVACHCSSLRSRASMILLNINRAIIYLWHGCKTQLHTRGVGNTAALKIKEQCPLEAGLHSSSKVSIHECDEGAEPPGFWEALGRKDRKAYDCMLQDTGKFNFTPRLFQLSSTSGEFVASEFFHLSRAADLGWWPQDSECTGSARIRWDADRKCAMETVLQYCREKNEKKPQKSYLIHAGLEPLTFTNMFPSWEHREDVAEITEGEAEVCNQIILVEDVLARLSQNTFPLAQLRARPLPEGVDPLRLELYLSDRDFERQDAVPATKGNSFVFCTAVLNSCCDVDGERSSRFGESECIVPFAFLCTVYIQKKILVCILEDFLCDIRHSELKRKITITLKCEDSASSLFVHHQLYKEIIFEGYTMMKLFRKAAARETFIVKAAGIFESVSACWQKTEKEPHRVLAKKKMSSQVRLRLLPSARCLFDEPLRLTVAGLRSRQLVALRALATDDKGVAFSSSATYRADAGGDIDLARDPSLSGSYVGVEPAGLLWSLRPDVLHTRFHKKCSLNPHVVNFSVHEGEGEGEGRMLAQAAGERRLIADGVGRRPVKEGNVRGVLFTPPGEGPFPAVLDLYTLDLGLSEKRASLLASRGFVVLTVALYGHDDNPKNIKEVHLDLFEEAIQFLKKQDKVGSKGVGVISLSKSGDLALSIASFLPDVEATVWINGCSANTVFPLYYKKKQILPPLMFDIGKLVHTESGAFIGKYVMNSTEAEENKATVVPIERAKGRFLFVAAEDDLNWDSKAYVDEMVERLQRHGKENFESVIYPGAGHYLEPPYGPNCPSSFHGLAGKPALWGGEASAHAAAEVHLWKKIQEFFRTHLSCGAAQTRAKL</sequence>
<dbReference type="PANTHER" id="PTHR10824">
    <property type="entry name" value="ACYL-COENZYME A THIOESTERASE-RELATED"/>
    <property type="match status" value="1"/>
</dbReference>
<evidence type="ECO:0000259" key="2">
    <source>
        <dbReference type="Pfam" id="PF08840"/>
    </source>
</evidence>
<dbReference type="SMART" id="SM00262">
    <property type="entry name" value="GEL"/>
    <property type="match status" value="1"/>
</dbReference>
<feature type="domain" description="BAAT/Acyl-CoA thioester hydrolase C-terminal" evidence="2">
    <location>
        <begin position="708"/>
        <end position="917"/>
    </location>
</feature>
<accession>A0A6A4TU23</accession>
<comment type="caution">
    <text evidence="3">The sequence shown here is derived from an EMBL/GenBank/DDBJ whole genome shotgun (WGS) entry which is preliminary data.</text>
</comment>
<dbReference type="Gene3D" id="3.40.20.10">
    <property type="entry name" value="Severin"/>
    <property type="match status" value="2"/>
</dbReference>
<dbReference type="Gene3D" id="1.10.950.10">
    <property type="entry name" value="Villin headpiece domain"/>
    <property type="match status" value="1"/>
</dbReference>
<dbReference type="GO" id="GO:0047617">
    <property type="term" value="F:fatty acyl-CoA hydrolase activity"/>
    <property type="evidence" value="ECO:0007669"/>
    <property type="project" value="TreeGrafter"/>
</dbReference>
<dbReference type="GO" id="GO:0051015">
    <property type="term" value="F:actin filament binding"/>
    <property type="evidence" value="ECO:0007669"/>
    <property type="project" value="InterPro"/>
</dbReference>
<evidence type="ECO:0008006" key="5">
    <source>
        <dbReference type="Google" id="ProtNLM"/>
    </source>
</evidence>
<protein>
    <recommendedName>
        <fullName evidence="5">Acyl-coenzyme A thioesterase 1-like</fullName>
    </recommendedName>
</protein>
<evidence type="ECO:0000313" key="3">
    <source>
        <dbReference type="EMBL" id="KAF0046704.1"/>
    </source>
</evidence>
<dbReference type="InterPro" id="IPR029058">
    <property type="entry name" value="AB_hydrolase_fold"/>
</dbReference>
<dbReference type="GO" id="GO:0006631">
    <property type="term" value="P:fatty acid metabolic process"/>
    <property type="evidence" value="ECO:0007669"/>
    <property type="project" value="TreeGrafter"/>
</dbReference>
<dbReference type="InterPro" id="IPR036886">
    <property type="entry name" value="Villin_headpiece_dom_sf"/>
</dbReference>
<dbReference type="Pfam" id="PF08840">
    <property type="entry name" value="BAAT_C"/>
    <property type="match status" value="1"/>
</dbReference>